<proteinExistence type="inferred from homology"/>
<keyword evidence="1" id="KW-0808">Transferase</keyword>
<dbReference type="InterPro" id="IPR023313">
    <property type="entry name" value="UBQ-conjugating_AS"/>
</dbReference>
<dbReference type="PANTHER" id="PTHR24067">
    <property type="entry name" value="UBIQUITIN-CONJUGATING ENZYME E2"/>
    <property type="match status" value="1"/>
</dbReference>
<evidence type="ECO:0000256" key="3">
    <source>
        <dbReference type="PROSITE-ProRule" id="PRU10133"/>
    </source>
</evidence>
<feature type="domain" description="UBC core" evidence="6">
    <location>
        <begin position="75"/>
        <end position="222"/>
    </location>
</feature>
<feature type="active site" description="Glycyl thioester intermediate" evidence="3">
    <location>
        <position position="161"/>
    </location>
</feature>
<dbReference type="Pfam" id="PF00179">
    <property type="entry name" value="UQ_con"/>
    <property type="match status" value="1"/>
</dbReference>
<accession>A0A1C7MES1</accession>
<dbReference type="SUPFAM" id="SSF54495">
    <property type="entry name" value="UBC-like"/>
    <property type="match status" value="1"/>
</dbReference>
<gene>
    <name evidence="7" type="primary">ubc11</name>
    <name evidence="7" type="ORF">A0H81_04595</name>
</gene>
<protein>
    <submittedName>
        <fullName evidence="7">Ubiquitin-conjugating enzyme E2</fullName>
    </submittedName>
</protein>
<dbReference type="GO" id="GO:0005524">
    <property type="term" value="F:ATP binding"/>
    <property type="evidence" value="ECO:0007669"/>
    <property type="project" value="UniProtKB-UniRule"/>
</dbReference>
<dbReference type="CDD" id="cd23791">
    <property type="entry name" value="UBCc_UBE2C"/>
    <property type="match status" value="1"/>
</dbReference>
<keyword evidence="4" id="KW-0547">Nucleotide-binding</keyword>
<evidence type="ECO:0000256" key="2">
    <source>
        <dbReference type="ARBA" id="ARBA00022786"/>
    </source>
</evidence>
<organism evidence="7 8">
    <name type="scientific">Grifola frondosa</name>
    <name type="common">Maitake</name>
    <name type="synonym">Polyporus frondosus</name>
    <dbReference type="NCBI Taxonomy" id="5627"/>
    <lineage>
        <taxon>Eukaryota</taxon>
        <taxon>Fungi</taxon>
        <taxon>Dikarya</taxon>
        <taxon>Basidiomycota</taxon>
        <taxon>Agaricomycotina</taxon>
        <taxon>Agaricomycetes</taxon>
        <taxon>Polyporales</taxon>
        <taxon>Grifolaceae</taxon>
        <taxon>Grifola</taxon>
    </lineage>
</organism>
<dbReference type="GO" id="GO:0016740">
    <property type="term" value="F:transferase activity"/>
    <property type="evidence" value="ECO:0007669"/>
    <property type="project" value="UniProtKB-KW"/>
</dbReference>
<dbReference type="InterPro" id="IPR050113">
    <property type="entry name" value="Ub_conjugating_enzyme"/>
</dbReference>
<keyword evidence="8" id="KW-1185">Reference proteome</keyword>
<dbReference type="EMBL" id="LUGG01000004">
    <property type="protein sequence ID" value="OBZ75405.1"/>
    <property type="molecule type" value="Genomic_DNA"/>
</dbReference>
<feature type="region of interest" description="Disordered" evidence="5">
    <location>
        <begin position="1"/>
        <end position="26"/>
    </location>
</feature>
<dbReference type="PROSITE" id="PS50127">
    <property type="entry name" value="UBC_2"/>
    <property type="match status" value="1"/>
</dbReference>
<evidence type="ECO:0000256" key="1">
    <source>
        <dbReference type="ARBA" id="ARBA00022679"/>
    </source>
</evidence>
<keyword evidence="4" id="KW-0067">ATP-binding</keyword>
<dbReference type="STRING" id="5627.A0A1C7MES1"/>
<evidence type="ECO:0000256" key="4">
    <source>
        <dbReference type="RuleBase" id="RU362109"/>
    </source>
</evidence>
<evidence type="ECO:0000256" key="5">
    <source>
        <dbReference type="SAM" id="MobiDB-lite"/>
    </source>
</evidence>
<evidence type="ECO:0000313" key="8">
    <source>
        <dbReference type="Proteomes" id="UP000092993"/>
    </source>
</evidence>
<dbReference type="InterPro" id="IPR016135">
    <property type="entry name" value="UBQ-conjugating_enzyme/RWD"/>
</dbReference>
<dbReference type="SMART" id="SM00212">
    <property type="entry name" value="UBCc"/>
    <property type="match status" value="1"/>
</dbReference>
<dbReference type="Proteomes" id="UP000092993">
    <property type="component" value="Unassembled WGS sequence"/>
</dbReference>
<sequence length="226" mass="24238">EDAFKKSRSKSEPSSPPPSVPPGQRQIWSLPLAFSRSSLSYYFDMNMDQVTSSLAPSRSAQKASVPGSAGEAPGSVTKRLSSELMTLMMSSSPGISAFPKSDANLFEWAGTIGGPAGTIYAGLSFKISISFPPNYPYAAPTIKFDSPCFHPNVDLAGGAICLDILQDKWSAVYSVQTILLSLQSLLGEPNNASPLNPDAANLWNNPEAFKAELMKHYRPMNDEVSA</sequence>
<feature type="non-terminal residue" evidence="7">
    <location>
        <position position="1"/>
    </location>
</feature>
<name>A0A1C7MES1_GRIFR</name>
<keyword evidence="2 4" id="KW-0833">Ubl conjugation pathway</keyword>
<dbReference type="OrthoDB" id="9973183at2759"/>
<dbReference type="AlphaFoldDB" id="A0A1C7MES1"/>
<dbReference type="Gene3D" id="3.10.110.10">
    <property type="entry name" value="Ubiquitin Conjugating Enzyme"/>
    <property type="match status" value="1"/>
</dbReference>
<evidence type="ECO:0000313" key="7">
    <source>
        <dbReference type="EMBL" id="OBZ75405.1"/>
    </source>
</evidence>
<evidence type="ECO:0000259" key="6">
    <source>
        <dbReference type="PROSITE" id="PS50127"/>
    </source>
</evidence>
<reference evidence="7 8" key="1">
    <citation type="submission" date="2016-03" db="EMBL/GenBank/DDBJ databases">
        <title>Whole genome sequencing of Grifola frondosa 9006-11.</title>
        <authorList>
            <person name="Min B."/>
            <person name="Park H."/>
            <person name="Kim J.-G."/>
            <person name="Cho H."/>
            <person name="Oh Y.-L."/>
            <person name="Kong W.-S."/>
            <person name="Choi I.-G."/>
        </authorList>
    </citation>
    <scope>NUCLEOTIDE SEQUENCE [LARGE SCALE GENOMIC DNA]</scope>
    <source>
        <strain evidence="7 8">9006-11</strain>
    </source>
</reference>
<comment type="caution">
    <text evidence="7">The sequence shown here is derived from an EMBL/GenBank/DDBJ whole genome shotgun (WGS) entry which is preliminary data.</text>
</comment>
<dbReference type="InterPro" id="IPR000608">
    <property type="entry name" value="UBC"/>
</dbReference>
<comment type="similarity">
    <text evidence="4">Belongs to the ubiquitin-conjugating enzyme family.</text>
</comment>
<dbReference type="OMA" id="NDNIMKW"/>
<dbReference type="PROSITE" id="PS00183">
    <property type="entry name" value="UBC_1"/>
    <property type="match status" value="1"/>
</dbReference>